<dbReference type="RefSeq" id="WP_309650930.1">
    <property type="nucleotide sequence ID" value="NZ_JARWAK010000001.1"/>
</dbReference>
<accession>A0ABU1FXC4</accession>
<evidence type="ECO:0000313" key="1">
    <source>
        <dbReference type="EMBL" id="MDR5865333.1"/>
    </source>
</evidence>
<keyword evidence="2" id="KW-1185">Reference proteome</keyword>
<protein>
    <recommendedName>
        <fullName evidence="3">Maleate isomerase</fullName>
    </recommendedName>
</protein>
<evidence type="ECO:0008006" key="3">
    <source>
        <dbReference type="Google" id="ProtNLM"/>
    </source>
</evidence>
<reference evidence="1 2" key="1">
    <citation type="submission" date="2023-04" db="EMBL/GenBank/DDBJ databases">
        <title>A long-awaited taxogenomic arrangement of the family Halomonadaceae.</title>
        <authorList>
            <person name="De La Haba R."/>
            <person name="Chuvochina M."/>
            <person name="Wittouck S."/>
            <person name="Arahal D.R."/>
            <person name="Sanchez-Porro C."/>
            <person name="Hugenholtz P."/>
            <person name="Ventosa A."/>
        </authorList>
    </citation>
    <scope>NUCLEOTIDE SEQUENCE [LARGE SCALE GENOMIC DNA]</scope>
    <source>
        <strain evidence="1 2">DSM 23530</strain>
    </source>
</reference>
<organism evidence="1 2">
    <name type="scientific">Halomonas koreensis</name>
    <dbReference type="NCBI Taxonomy" id="245385"/>
    <lineage>
        <taxon>Bacteria</taxon>
        <taxon>Pseudomonadati</taxon>
        <taxon>Pseudomonadota</taxon>
        <taxon>Gammaproteobacteria</taxon>
        <taxon>Oceanospirillales</taxon>
        <taxon>Halomonadaceae</taxon>
        <taxon>Halomonas</taxon>
    </lineage>
</organism>
<dbReference type="EMBL" id="JARWAK010000001">
    <property type="protein sequence ID" value="MDR5865333.1"/>
    <property type="molecule type" value="Genomic_DNA"/>
</dbReference>
<dbReference type="Gene3D" id="3.40.50.12500">
    <property type="match status" value="1"/>
</dbReference>
<dbReference type="PANTHER" id="PTHR40267">
    <property type="entry name" value="BLR3294 PROTEIN"/>
    <property type="match status" value="1"/>
</dbReference>
<dbReference type="InterPro" id="IPR053714">
    <property type="entry name" value="Iso_Racemase_Enz_sf"/>
</dbReference>
<name>A0ABU1FXC4_9GAMM</name>
<evidence type="ECO:0000313" key="2">
    <source>
        <dbReference type="Proteomes" id="UP001264519"/>
    </source>
</evidence>
<dbReference type="Proteomes" id="UP001264519">
    <property type="component" value="Unassembled WGS sequence"/>
</dbReference>
<dbReference type="Pfam" id="PF17645">
    <property type="entry name" value="Amdase"/>
    <property type="match status" value="1"/>
</dbReference>
<sequence>MTDDVPECRQGWCGRVGVVTPHFDLIPEFELAAMAPAGISIHAARAQFGVAAGARLVGAAAVRAFAAGPGVDDAVELLAAAPLEAIVYGFTSSSYVDGAAGDATLQQRLEARAGGVPVVVPCRAAVAALEALGARRLALIHPPWFPDETDALGGDYFRRAGFEVAFHAPATIAFDELPAGQLGVDPGVVCDWVRARVPAEVDAVFIGGNGFRATAAVGALERALERPVLTANQVALWQALARAGLPMASARHGRLFALGAGRT</sequence>
<gene>
    <name evidence="1" type="ORF">QC818_00840</name>
</gene>
<dbReference type="PANTHER" id="PTHR40267:SF1">
    <property type="entry name" value="BLR3294 PROTEIN"/>
    <property type="match status" value="1"/>
</dbReference>
<dbReference type="InterPro" id="IPR026286">
    <property type="entry name" value="MaiA/AMDase"/>
</dbReference>
<comment type="caution">
    <text evidence="1">The sequence shown here is derived from an EMBL/GenBank/DDBJ whole genome shotgun (WGS) entry which is preliminary data.</text>
</comment>
<proteinExistence type="predicted"/>